<dbReference type="EMBL" id="AZIL01002050">
    <property type="protein sequence ID" value="EWM22863.1"/>
    <property type="molecule type" value="Genomic_DNA"/>
</dbReference>
<keyword evidence="3" id="KW-1185">Reference proteome</keyword>
<keyword evidence="1" id="KW-1133">Transmembrane helix</keyword>
<evidence type="ECO:0000313" key="3">
    <source>
        <dbReference type="Proteomes" id="UP000019335"/>
    </source>
</evidence>
<evidence type="ECO:0000313" key="2">
    <source>
        <dbReference type="EMBL" id="EWM22863.1"/>
    </source>
</evidence>
<dbReference type="Proteomes" id="UP000019335">
    <property type="component" value="Chromosome 20"/>
</dbReference>
<proteinExistence type="predicted"/>
<keyword evidence="1" id="KW-0472">Membrane</keyword>
<feature type="transmembrane region" description="Helical" evidence="1">
    <location>
        <begin position="12"/>
        <end position="32"/>
    </location>
</feature>
<reference evidence="2 3" key="1">
    <citation type="journal article" date="2014" name="Mol. Plant">
        <title>Chromosome Scale Genome Assembly and Transcriptome Profiling of Nannochloropsis gaditana in Nitrogen Depletion.</title>
        <authorList>
            <person name="Corteggiani Carpinelli E."/>
            <person name="Telatin A."/>
            <person name="Vitulo N."/>
            <person name="Forcato C."/>
            <person name="D'Angelo M."/>
            <person name="Schiavon R."/>
            <person name="Vezzi A."/>
            <person name="Giacometti G.M."/>
            <person name="Morosinotto T."/>
            <person name="Valle G."/>
        </authorList>
    </citation>
    <scope>NUCLEOTIDE SEQUENCE [LARGE SCALE GENOMIC DNA]</scope>
    <source>
        <strain evidence="2 3">B-31</strain>
    </source>
</reference>
<dbReference type="AlphaFoldDB" id="W7TH54"/>
<keyword evidence="1" id="KW-0812">Transmembrane</keyword>
<sequence>MPPTKLLQKSASSLRWVILLAASLLMLSNYFVYDIPASLKDLIRQNMGLDKSEFEVRRKKKGVGRNISP</sequence>
<accession>W7TH54</accession>
<comment type="caution">
    <text evidence="2">The sequence shown here is derived from an EMBL/GenBank/DDBJ whole genome shotgun (WGS) entry which is preliminary data.</text>
</comment>
<name>W7TH54_9STRA</name>
<organism evidence="2 3">
    <name type="scientific">Nannochloropsis gaditana</name>
    <dbReference type="NCBI Taxonomy" id="72520"/>
    <lineage>
        <taxon>Eukaryota</taxon>
        <taxon>Sar</taxon>
        <taxon>Stramenopiles</taxon>
        <taxon>Ochrophyta</taxon>
        <taxon>Eustigmatophyceae</taxon>
        <taxon>Eustigmatales</taxon>
        <taxon>Monodopsidaceae</taxon>
        <taxon>Nannochloropsis</taxon>
    </lineage>
</organism>
<evidence type="ECO:0000256" key="1">
    <source>
        <dbReference type="SAM" id="Phobius"/>
    </source>
</evidence>
<gene>
    <name evidence="2" type="ORF">Naga_100341g1</name>
</gene>
<protein>
    <submittedName>
        <fullName evidence="2">Uncharacterized protein</fullName>
    </submittedName>
</protein>